<keyword evidence="3" id="KW-1185">Reference proteome</keyword>
<feature type="compositionally biased region" description="Basic and acidic residues" evidence="1">
    <location>
        <begin position="8"/>
        <end position="22"/>
    </location>
</feature>
<evidence type="ECO:0000313" key="2">
    <source>
        <dbReference type="EMBL" id="ODS01766.1"/>
    </source>
</evidence>
<organism evidence="2 3">
    <name type="scientific">Methyloceanibacter superfactus</name>
    <dbReference type="NCBI Taxonomy" id="1774969"/>
    <lineage>
        <taxon>Bacteria</taxon>
        <taxon>Pseudomonadati</taxon>
        <taxon>Pseudomonadota</taxon>
        <taxon>Alphaproteobacteria</taxon>
        <taxon>Hyphomicrobiales</taxon>
        <taxon>Hyphomicrobiaceae</taxon>
        <taxon>Methyloceanibacter</taxon>
    </lineage>
</organism>
<dbReference type="AlphaFoldDB" id="A0A1E3W7M2"/>
<reference evidence="2 3" key="1">
    <citation type="journal article" date="2016" name="Environ. Microbiol.">
        <title>New Methyloceanibacter diversity from North Sea sediments includes methanotroph containing solely the soluble methane monooxygenase.</title>
        <authorList>
            <person name="Vekeman B."/>
            <person name="Kerckhof F.M."/>
            <person name="Cremers G."/>
            <person name="de Vos P."/>
            <person name="Vandamme P."/>
            <person name="Boon N."/>
            <person name="Op den Camp H.J."/>
            <person name="Heylen K."/>
        </authorList>
    </citation>
    <scope>NUCLEOTIDE SEQUENCE [LARGE SCALE GENOMIC DNA]</scope>
    <source>
        <strain evidence="2 3">R-67175</strain>
    </source>
</reference>
<comment type="caution">
    <text evidence="2">The sequence shown here is derived from an EMBL/GenBank/DDBJ whole genome shotgun (WGS) entry which is preliminary data.</text>
</comment>
<gene>
    <name evidence="2" type="ORF">AUC69_05885</name>
</gene>
<proteinExistence type="predicted"/>
<feature type="compositionally biased region" description="Gly residues" evidence="1">
    <location>
        <begin position="88"/>
        <end position="97"/>
    </location>
</feature>
<sequence length="97" mass="10101">MTPPSSSRRAERAAPAEVKKAVVAEADPPATGDADVISLDEAAEAEEAAVDDEEIVLDDDDDDIPAGDDDDDTFLEEEEDEDADVTGIVGGGPKEES</sequence>
<dbReference type="Proteomes" id="UP000094472">
    <property type="component" value="Unassembled WGS sequence"/>
</dbReference>
<protein>
    <submittedName>
        <fullName evidence="2">Uncharacterized protein</fullName>
    </submittedName>
</protein>
<accession>A0A1E3W7M2</accession>
<dbReference type="EMBL" id="LPWF01000004">
    <property type="protein sequence ID" value="ODS01766.1"/>
    <property type="molecule type" value="Genomic_DNA"/>
</dbReference>
<feature type="region of interest" description="Disordered" evidence="1">
    <location>
        <begin position="1"/>
        <end position="97"/>
    </location>
</feature>
<name>A0A1E3W7M2_9HYPH</name>
<evidence type="ECO:0000313" key="3">
    <source>
        <dbReference type="Proteomes" id="UP000094472"/>
    </source>
</evidence>
<feature type="compositionally biased region" description="Acidic residues" evidence="1">
    <location>
        <begin position="41"/>
        <end position="84"/>
    </location>
</feature>
<dbReference type="STRING" id="1774969.AUC69_05885"/>
<evidence type="ECO:0000256" key="1">
    <source>
        <dbReference type="SAM" id="MobiDB-lite"/>
    </source>
</evidence>